<reference evidence="1 2" key="1">
    <citation type="journal article" date="2018" name="Nat. Ecol. Evol.">
        <title>Shark genomes provide insights into elasmobranch evolution and the origin of vertebrates.</title>
        <authorList>
            <person name="Hara Y"/>
            <person name="Yamaguchi K"/>
            <person name="Onimaru K"/>
            <person name="Kadota M"/>
            <person name="Koyanagi M"/>
            <person name="Keeley SD"/>
            <person name="Tatsumi K"/>
            <person name="Tanaka K"/>
            <person name="Motone F"/>
            <person name="Kageyama Y"/>
            <person name="Nozu R"/>
            <person name="Adachi N"/>
            <person name="Nishimura O"/>
            <person name="Nakagawa R"/>
            <person name="Tanegashima C"/>
            <person name="Kiyatake I"/>
            <person name="Matsumoto R"/>
            <person name="Murakumo K"/>
            <person name="Nishida K"/>
            <person name="Terakita A"/>
            <person name="Kuratani S"/>
            <person name="Sato K"/>
            <person name="Hyodo S Kuraku.S."/>
        </authorList>
    </citation>
    <scope>NUCLEOTIDE SEQUENCE [LARGE SCALE GENOMIC DNA]</scope>
</reference>
<keyword evidence="2" id="KW-1185">Reference proteome</keyword>
<evidence type="ECO:0000313" key="1">
    <source>
        <dbReference type="EMBL" id="GCC47986.1"/>
    </source>
</evidence>
<accession>A0A401TZE7</accession>
<feature type="non-terminal residue" evidence="1">
    <location>
        <position position="198"/>
    </location>
</feature>
<name>A0A401TZE7_CHIPU</name>
<evidence type="ECO:0000313" key="2">
    <source>
        <dbReference type="Proteomes" id="UP000287033"/>
    </source>
</evidence>
<sequence>MRGGLAIDGGIQRQNDLGHLRRVGARHQLVDGEILRADAVERRQRCTEHMIAAIGRIGAFQRPEIGDIGDHDDDRGIAARIGAHRAGVLCIDVSAGLADLDLVDRDLQRRGQRRHQRFALLDQMQRRAPRRTRTQARQPRQQLDQAFNLGAGDACGHLGRTKSRRQAEPTGERHHLLLHRRLGLAAGIAMRRDQEILE</sequence>
<dbReference type="AlphaFoldDB" id="A0A401TZE7"/>
<dbReference type="Proteomes" id="UP000287033">
    <property type="component" value="Unassembled WGS sequence"/>
</dbReference>
<gene>
    <name evidence="1" type="ORF">chiPu_0031862</name>
</gene>
<dbReference type="EMBL" id="BEZZ01220963">
    <property type="protein sequence ID" value="GCC47986.1"/>
    <property type="molecule type" value="Genomic_DNA"/>
</dbReference>
<comment type="caution">
    <text evidence="1">The sequence shown here is derived from an EMBL/GenBank/DDBJ whole genome shotgun (WGS) entry which is preliminary data.</text>
</comment>
<proteinExistence type="predicted"/>
<protein>
    <submittedName>
        <fullName evidence="1">Uncharacterized protein</fullName>
    </submittedName>
</protein>
<organism evidence="1 2">
    <name type="scientific">Chiloscyllium punctatum</name>
    <name type="common">Brownbanded bambooshark</name>
    <name type="synonym">Hemiscyllium punctatum</name>
    <dbReference type="NCBI Taxonomy" id="137246"/>
    <lineage>
        <taxon>Eukaryota</taxon>
        <taxon>Metazoa</taxon>
        <taxon>Chordata</taxon>
        <taxon>Craniata</taxon>
        <taxon>Vertebrata</taxon>
        <taxon>Chondrichthyes</taxon>
        <taxon>Elasmobranchii</taxon>
        <taxon>Galeomorphii</taxon>
        <taxon>Galeoidea</taxon>
        <taxon>Orectolobiformes</taxon>
        <taxon>Hemiscylliidae</taxon>
        <taxon>Chiloscyllium</taxon>
    </lineage>
</organism>